<organism evidence="2 3">
    <name type="scientific">Sphaerobolus stellatus (strain SS14)</name>
    <dbReference type="NCBI Taxonomy" id="990650"/>
    <lineage>
        <taxon>Eukaryota</taxon>
        <taxon>Fungi</taxon>
        <taxon>Dikarya</taxon>
        <taxon>Basidiomycota</taxon>
        <taxon>Agaricomycotina</taxon>
        <taxon>Agaricomycetes</taxon>
        <taxon>Phallomycetidae</taxon>
        <taxon>Geastrales</taxon>
        <taxon>Sphaerobolaceae</taxon>
        <taxon>Sphaerobolus</taxon>
    </lineage>
</organism>
<evidence type="ECO:0000256" key="1">
    <source>
        <dbReference type="SAM" id="MobiDB-lite"/>
    </source>
</evidence>
<accession>A0A0C9UI98</accession>
<feature type="compositionally biased region" description="Polar residues" evidence="1">
    <location>
        <begin position="262"/>
        <end position="272"/>
    </location>
</feature>
<dbReference type="EMBL" id="KN837301">
    <property type="protein sequence ID" value="KIJ28667.1"/>
    <property type="molecule type" value="Genomic_DNA"/>
</dbReference>
<proteinExistence type="predicted"/>
<name>A0A0C9UI98_SPHS4</name>
<sequence length="289" mass="32466">METKKKLYLLKLDITSTRSPASRARGYGTVLLLQISSIHDASKFSLTVNPAKNTPLPARFISYSPSPTTGQANPPSSFIAPSTFVLQFANFHYIVSLVERPLRRLGCGAVSVKVSNAVARDVERDMTHGTEDVSSTVTTCLPRFDSRDNVQRLRYVLIIILSIACPHRNAIPFCRSHSFDLSPHVTQPVIYHHKYPKIRPPPVDPTQATPRSTRVYSTIQRHKPGDVHNHREAERRRLAYAPSLPLITRTRHLPQADRTSHSNDTNTKSLSHSKAYEAQLPILRSPRNI</sequence>
<keyword evidence="3" id="KW-1185">Reference proteome</keyword>
<gene>
    <name evidence="2" type="ORF">M422DRAFT_270068</name>
</gene>
<feature type="region of interest" description="Disordered" evidence="1">
    <location>
        <begin position="250"/>
        <end position="289"/>
    </location>
</feature>
<evidence type="ECO:0000313" key="2">
    <source>
        <dbReference type="EMBL" id="KIJ28667.1"/>
    </source>
</evidence>
<evidence type="ECO:0000313" key="3">
    <source>
        <dbReference type="Proteomes" id="UP000054279"/>
    </source>
</evidence>
<reference evidence="2 3" key="1">
    <citation type="submission" date="2014-06" db="EMBL/GenBank/DDBJ databases">
        <title>Evolutionary Origins and Diversification of the Mycorrhizal Mutualists.</title>
        <authorList>
            <consortium name="DOE Joint Genome Institute"/>
            <consortium name="Mycorrhizal Genomics Consortium"/>
            <person name="Kohler A."/>
            <person name="Kuo A."/>
            <person name="Nagy L.G."/>
            <person name="Floudas D."/>
            <person name="Copeland A."/>
            <person name="Barry K.W."/>
            <person name="Cichocki N."/>
            <person name="Veneault-Fourrey C."/>
            <person name="LaButti K."/>
            <person name="Lindquist E.A."/>
            <person name="Lipzen A."/>
            <person name="Lundell T."/>
            <person name="Morin E."/>
            <person name="Murat C."/>
            <person name="Riley R."/>
            <person name="Ohm R."/>
            <person name="Sun H."/>
            <person name="Tunlid A."/>
            <person name="Henrissat B."/>
            <person name="Grigoriev I.V."/>
            <person name="Hibbett D.S."/>
            <person name="Martin F."/>
        </authorList>
    </citation>
    <scope>NUCLEOTIDE SEQUENCE [LARGE SCALE GENOMIC DNA]</scope>
    <source>
        <strain evidence="2 3">SS14</strain>
    </source>
</reference>
<dbReference type="AlphaFoldDB" id="A0A0C9UI98"/>
<dbReference type="HOGENOM" id="CLU_963683_0_0_1"/>
<dbReference type="Proteomes" id="UP000054279">
    <property type="component" value="Unassembled WGS sequence"/>
</dbReference>
<protein>
    <submittedName>
        <fullName evidence="2">Uncharacterized protein</fullName>
    </submittedName>
</protein>